<evidence type="ECO:0000256" key="4">
    <source>
        <dbReference type="ARBA" id="ARBA00049417"/>
    </source>
</evidence>
<evidence type="ECO:0000256" key="5">
    <source>
        <dbReference type="HAMAP-Rule" id="MF_00199"/>
    </source>
</evidence>
<dbReference type="HOGENOM" id="CLU_056184_1_0_4"/>
<evidence type="ECO:0000256" key="1">
    <source>
        <dbReference type="ARBA" id="ARBA00003413"/>
    </source>
</evidence>
<evidence type="ECO:0000259" key="6">
    <source>
        <dbReference type="Pfam" id="PF00149"/>
    </source>
</evidence>
<dbReference type="EC" id="3.6.1.41" evidence="5"/>
<dbReference type="AlphaFoldDB" id="C6X9X3"/>
<protein>
    <recommendedName>
        <fullName evidence="5">Bis(5'-nucleosyl)-tetraphosphatase, symmetrical</fullName>
        <ecNumber evidence="5">3.6.1.41</ecNumber>
    </recommendedName>
    <alternativeName>
        <fullName evidence="5">Ap4A hydrolase</fullName>
    </alternativeName>
    <alternativeName>
        <fullName evidence="5">Diadenosine 5',5'''-P1,P4-tetraphosphate pyrophosphohydrolase</fullName>
    </alternativeName>
    <alternativeName>
        <fullName evidence="5">Diadenosine tetraphosphatase</fullName>
    </alternativeName>
</protein>
<dbReference type="HAMAP" id="MF_00199">
    <property type="entry name" value="ApaH"/>
    <property type="match status" value="1"/>
</dbReference>
<dbReference type="RefSeq" id="WP_015830820.1">
    <property type="nucleotide sequence ID" value="NC_012969.1"/>
</dbReference>
<dbReference type="KEGG" id="mei:Msip34_2272"/>
<feature type="domain" description="Calcineurin-like phosphoesterase" evidence="6">
    <location>
        <begin position="4"/>
        <end position="152"/>
    </location>
</feature>
<accession>C6X9X3</accession>
<organism evidence="7 8">
    <name type="scientific">Methylovorus glucosotrophus (strain SIP3-4)</name>
    <dbReference type="NCBI Taxonomy" id="582744"/>
    <lineage>
        <taxon>Bacteria</taxon>
        <taxon>Pseudomonadati</taxon>
        <taxon>Pseudomonadota</taxon>
        <taxon>Betaproteobacteria</taxon>
        <taxon>Nitrosomonadales</taxon>
        <taxon>Methylophilaceae</taxon>
        <taxon>Methylovorus</taxon>
    </lineage>
</organism>
<dbReference type="InterPro" id="IPR029052">
    <property type="entry name" value="Metallo-depent_PP-like"/>
</dbReference>
<comment type="catalytic activity">
    <reaction evidence="4 5">
        <text>P(1),P(4)-bis(5'-adenosyl) tetraphosphate + H2O = 2 ADP + 2 H(+)</text>
        <dbReference type="Rhea" id="RHEA:24252"/>
        <dbReference type="ChEBI" id="CHEBI:15377"/>
        <dbReference type="ChEBI" id="CHEBI:15378"/>
        <dbReference type="ChEBI" id="CHEBI:58141"/>
        <dbReference type="ChEBI" id="CHEBI:456216"/>
        <dbReference type="EC" id="3.6.1.41"/>
    </reaction>
</comment>
<dbReference type="EMBL" id="CP001674">
    <property type="protein sequence ID" value="ACT51514.1"/>
    <property type="molecule type" value="Genomic_DNA"/>
</dbReference>
<dbReference type="GO" id="GO:0008803">
    <property type="term" value="F:bis(5'-nucleosyl)-tetraphosphatase (symmetrical) activity"/>
    <property type="evidence" value="ECO:0007669"/>
    <property type="project" value="UniProtKB-UniRule"/>
</dbReference>
<dbReference type="NCBIfam" id="TIGR00668">
    <property type="entry name" value="apaH"/>
    <property type="match status" value="1"/>
</dbReference>
<reference evidence="8" key="1">
    <citation type="submission" date="2009-07" db="EMBL/GenBank/DDBJ databases">
        <title>Complete sequence of chromosome of Methylovorus sp. SIP3-4.</title>
        <authorList>
            <person name="Lucas S."/>
            <person name="Copeland A."/>
            <person name="Lapidus A."/>
            <person name="Glavina del Rio T."/>
            <person name="Tice H."/>
            <person name="Bruce D."/>
            <person name="Goodwin L."/>
            <person name="Pitluck S."/>
            <person name="Clum A."/>
            <person name="Larimer F."/>
            <person name="Land M."/>
            <person name="Hauser L."/>
            <person name="Kyrpides N."/>
            <person name="Mikhailova N."/>
            <person name="Kayluzhnaya M."/>
            <person name="Chistoserdova L."/>
        </authorList>
    </citation>
    <scope>NUCLEOTIDE SEQUENCE [LARGE SCALE GENOMIC DNA]</scope>
    <source>
        <strain evidence="8">SIP3-4</strain>
    </source>
</reference>
<dbReference type="Proteomes" id="UP000002743">
    <property type="component" value="Chromosome"/>
</dbReference>
<keyword evidence="3 5" id="KW-0378">Hydrolase</keyword>
<dbReference type="CDD" id="cd07422">
    <property type="entry name" value="MPP_ApaH"/>
    <property type="match status" value="1"/>
</dbReference>
<dbReference type="NCBIfam" id="NF001204">
    <property type="entry name" value="PRK00166.1"/>
    <property type="match status" value="1"/>
</dbReference>
<evidence type="ECO:0000256" key="2">
    <source>
        <dbReference type="ARBA" id="ARBA00005419"/>
    </source>
</evidence>
<dbReference type="PIRSF" id="PIRSF000903">
    <property type="entry name" value="B5n-ttraPtase_sm"/>
    <property type="match status" value="1"/>
</dbReference>
<dbReference type="PANTHER" id="PTHR40942:SF4">
    <property type="entry name" value="CYTOCHROME C5"/>
    <property type="match status" value="1"/>
</dbReference>
<comment type="function">
    <text evidence="1 5">Hydrolyzes diadenosine 5',5'''-P1,P4-tetraphosphate to yield ADP.</text>
</comment>
<dbReference type="Gene3D" id="3.60.21.10">
    <property type="match status" value="1"/>
</dbReference>
<name>C6X9X3_METGS</name>
<dbReference type="Pfam" id="PF00149">
    <property type="entry name" value="Metallophos"/>
    <property type="match status" value="1"/>
</dbReference>
<comment type="similarity">
    <text evidence="2 5">Belongs to the Ap4A hydrolase family.</text>
</comment>
<dbReference type="SUPFAM" id="SSF56300">
    <property type="entry name" value="Metallo-dependent phosphatases"/>
    <property type="match status" value="1"/>
</dbReference>
<reference evidence="7 8" key="2">
    <citation type="journal article" date="2011" name="J. Bacteriol.">
        <title>Genomes of three methylotrophs from a single niche uncover genetic and metabolic divergence of Methylophilaceae.</title>
        <authorList>
            <person name="Lapidus A."/>
            <person name="Clum A."/>
            <person name="Labutti K."/>
            <person name="Kaluzhnaya M.G."/>
            <person name="Lim S."/>
            <person name="Beck D.A."/>
            <person name="Glavina Del Rio T."/>
            <person name="Nolan M."/>
            <person name="Mavromatis K."/>
            <person name="Huntemann M."/>
            <person name="Lucas S."/>
            <person name="Lidstrom M.E."/>
            <person name="Ivanova N."/>
            <person name="Chistoserdova L."/>
        </authorList>
    </citation>
    <scope>NUCLEOTIDE SEQUENCE [LARGE SCALE GENOMIC DNA]</scope>
    <source>
        <strain evidence="7 8">SIP3-4</strain>
    </source>
</reference>
<dbReference type="PANTHER" id="PTHR40942">
    <property type="match status" value="1"/>
</dbReference>
<dbReference type="InterPro" id="IPR004843">
    <property type="entry name" value="Calcineurin-like_PHP"/>
</dbReference>
<dbReference type="eggNOG" id="COG0639">
    <property type="taxonomic scope" value="Bacteria"/>
</dbReference>
<dbReference type="OrthoDB" id="9807890at2"/>
<evidence type="ECO:0000313" key="8">
    <source>
        <dbReference type="Proteomes" id="UP000002743"/>
    </source>
</evidence>
<keyword evidence="8" id="KW-1185">Reference proteome</keyword>
<dbReference type="STRING" id="582744.Msip34_2272"/>
<evidence type="ECO:0000256" key="3">
    <source>
        <dbReference type="ARBA" id="ARBA00022801"/>
    </source>
</evidence>
<evidence type="ECO:0000313" key="7">
    <source>
        <dbReference type="EMBL" id="ACT51514.1"/>
    </source>
</evidence>
<gene>
    <name evidence="5" type="primary">apaH</name>
    <name evidence="7" type="ordered locus">Msip34_2272</name>
</gene>
<sequence>MATYAIGDLQGCHFSFQHLLSHIQFDPARDRLWLVGDLINRGGHSLQVLRWLHQHRQSIVAVLGNHDLHALAVAEGFVQPHRSDTLQEILDAPDRDDLLNWLRSLPLVHAEAEYLMVHAGLLPQWSATDALALGAEVAEALRGPDYHDFLRHMYGNHPVAWDDSLRGMDRLRMITNAMTRLRICTLAGEMDFKFKSELDEIPAGYVPWFEVPQRRSADTAIVFGHWSALGLQQRDNLFALDTGCLWGGSLTAMRLEDRTIFQVPCSPEDSPRKIKPTGNRLSGL</sequence>
<dbReference type="InterPro" id="IPR004617">
    <property type="entry name" value="ApaH"/>
</dbReference>
<proteinExistence type="inferred from homology"/>